<evidence type="ECO:0000256" key="1">
    <source>
        <dbReference type="PIRSR" id="PIRSR000390-1"/>
    </source>
</evidence>
<reference evidence="4 5" key="1">
    <citation type="journal article" date="2017" name="Int. J. Syst. Evol. Microbiol.">
        <title>Desulfovibrio senegalensis sp. nov., a mesophilic sulfate reducer isolated from marine sediment.</title>
        <authorList>
            <person name="Thioye A."/>
            <person name="Gam Z.B.A."/>
            <person name="Mbengue M."/>
            <person name="Cayol J.L."/>
            <person name="Joseph-Bartoli M."/>
            <person name="Toure-Kane C."/>
            <person name="Labat M."/>
        </authorList>
    </citation>
    <scope>NUCLEOTIDE SEQUENCE [LARGE SCALE GENOMIC DNA]</scope>
    <source>
        <strain evidence="4 5">DSM 101509</strain>
    </source>
</reference>
<keyword evidence="5" id="KW-1185">Reference proteome</keyword>
<dbReference type="AlphaFoldDB" id="A0A6N6N1P5"/>
<dbReference type="GO" id="GO:0008483">
    <property type="term" value="F:transaminase activity"/>
    <property type="evidence" value="ECO:0007669"/>
    <property type="project" value="UniProtKB-KW"/>
</dbReference>
<protein>
    <submittedName>
        <fullName evidence="4">DegT/DnrJ/EryC1/StrS family aminotransferase</fullName>
    </submittedName>
</protein>
<feature type="modified residue" description="N6-(pyridoxal phosphate)lysine" evidence="2">
    <location>
        <position position="193"/>
    </location>
</feature>
<keyword evidence="4" id="KW-0032">Aminotransferase</keyword>
<dbReference type="Proteomes" id="UP000438699">
    <property type="component" value="Unassembled WGS sequence"/>
</dbReference>
<dbReference type="GO" id="GO:0030170">
    <property type="term" value="F:pyridoxal phosphate binding"/>
    <property type="evidence" value="ECO:0007669"/>
    <property type="project" value="TreeGrafter"/>
</dbReference>
<evidence type="ECO:0000313" key="4">
    <source>
        <dbReference type="EMBL" id="KAB1440780.1"/>
    </source>
</evidence>
<evidence type="ECO:0000313" key="5">
    <source>
        <dbReference type="Proteomes" id="UP000438699"/>
    </source>
</evidence>
<feature type="active site" description="Proton acceptor" evidence="1">
    <location>
        <position position="193"/>
    </location>
</feature>
<dbReference type="InterPro" id="IPR015424">
    <property type="entry name" value="PyrdxlP-dep_Trfase"/>
</dbReference>
<dbReference type="CDD" id="cd00616">
    <property type="entry name" value="AHBA_syn"/>
    <property type="match status" value="1"/>
</dbReference>
<dbReference type="PANTHER" id="PTHR30244:SF42">
    <property type="entry name" value="UDP-2-ACETAMIDO-2-DEOXY-3-OXO-D-GLUCURONATE AMINOTRANSFERASE"/>
    <property type="match status" value="1"/>
</dbReference>
<keyword evidence="2 3" id="KW-0663">Pyridoxal phosphate</keyword>
<dbReference type="InterPro" id="IPR015421">
    <property type="entry name" value="PyrdxlP-dep_Trfase_major"/>
</dbReference>
<dbReference type="RefSeq" id="WP_151151524.1">
    <property type="nucleotide sequence ID" value="NZ_WAIE01000006.1"/>
</dbReference>
<comment type="similarity">
    <text evidence="3">Belongs to the DegT/DnrJ/EryC1 family.</text>
</comment>
<dbReference type="Pfam" id="PF01041">
    <property type="entry name" value="DegT_DnrJ_EryC1"/>
    <property type="match status" value="1"/>
</dbReference>
<comment type="caution">
    <text evidence="4">The sequence shown here is derived from an EMBL/GenBank/DDBJ whole genome shotgun (WGS) entry which is preliminary data.</text>
</comment>
<evidence type="ECO:0000256" key="3">
    <source>
        <dbReference type="RuleBase" id="RU004508"/>
    </source>
</evidence>
<name>A0A6N6N1P5_9BACT</name>
<dbReference type="PIRSF" id="PIRSF000390">
    <property type="entry name" value="PLP_StrS"/>
    <property type="match status" value="1"/>
</dbReference>
<dbReference type="InterPro" id="IPR015422">
    <property type="entry name" value="PyrdxlP-dep_Trfase_small"/>
</dbReference>
<dbReference type="GO" id="GO:0000271">
    <property type="term" value="P:polysaccharide biosynthetic process"/>
    <property type="evidence" value="ECO:0007669"/>
    <property type="project" value="TreeGrafter"/>
</dbReference>
<dbReference type="SUPFAM" id="SSF53383">
    <property type="entry name" value="PLP-dependent transferases"/>
    <property type="match status" value="1"/>
</dbReference>
<dbReference type="Gene3D" id="3.40.640.10">
    <property type="entry name" value="Type I PLP-dependent aspartate aminotransferase-like (Major domain)"/>
    <property type="match status" value="1"/>
</dbReference>
<accession>A0A6N6N1P5</accession>
<gene>
    <name evidence="4" type="ORF">F8A88_12575</name>
</gene>
<dbReference type="PANTHER" id="PTHR30244">
    <property type="entry name" value="TRANSAMINASE"/>
    <property type="match status" value="1"/>
</dbReference>
<proteinExistence type="inferred from homology"/>
<sequence>MGIPFIDLKAQYRRIQDEVKSGIDAVLEHGAYIMGPEIRDIESTLAEFCSVKHAVGCASGTDALTMALLSLGVGPGDAVFTTPFTFMATAETVALLGATPVFVDIDPVTYNIDPADLRRKISMVHDEQKLTPRGVIAVDIFGVPADYDRIEPMAKNNGLFLIVDAAQSFGATYKGRPVCSFGDVACTSFFPAKPLGCYGDGGMVFTDDDTLNELLLSVRVHGQGKDKYDNERLGITGRLDSMQAAVLKAKFTIFPEEIELRNKVADRYARELAAVPDLVAPSVPDDCVGVWAQYCVMARDSRHRAELQAKLQAEGIPSPIYYPIPLHLQTAYASLGYQKGDLPVSENVAERIFALPMYPYLSNEHQDLVVSTLAKED</sequence>
<keyword evidence="4" id="KW-0808">Transferase</keyword>
<organism evidence="4 5">
    <name type="scientific">Pseudodesulfovibrio senegalensis</name>
    <dbReference type="NCBI Taxonomy" id="1721087"/>
    <lineage>
        <taxon>Bacteria</taxon>
        <taxon>Pseudomonadati</taxon>
        <taxon>Thermodesulfobacteriota</taxon>
        <taxon>Desulfovibrionia</taxon>
        <taxon>Desulfovibrionales</taxon>
        <taxon>Desulfovibrionaceae</taxon>
    </lineage>
</organism>
<dbReference type="InterPro" id="IPR000653">
    <property type="entry name" value="DegT/StrS_aminotransferase"/>
</dbReference>
<dbReference type="Gene3D" id="3.90.1150.10">
    <property type="entry name" value="Aspartate Aminotransferase, domain 1"/>
    <property type="match status" value="1"/>
</dbReference>
<dbReference type="OrthoDB" id="9766188at2"/>
<evidence type="ECO:0000256" key="2">
    <source>
        <dbReference type="PIRSR" id="PIRSR000390-2"/>
    </source>
</evidence>
<dbReference type="EMBL" id="WAIE01000006">
    <property type="protein sequence ID" value="KAB1440780.1"/>
    <property type="molecule type" value="Genomic_DNA"/>
</dbReference>